<keyword evidence="6" id="KW-1185">Reference proteome</keyword>
<evidence type="ECO:0000256" key="1">
    <source>
        <dbReference type="ARBA" id="ARBA00022737"/>
    </source>
</evidence>
<dbReference type="InterPro" id="IPR050145">
    <property type="entry name" value="Centrin_CML-like"/>
</dbReference>
<dbReference type="AlphaFoldDB" id="A0A0K2TYU1"/>
<dbReference type="CDD" id="cd00051">
    <property type="entry name" value="EFh"/>
    <property type="match status" value="2"/>
</dbReference>
<dbReference type="PROSITE" id="PS00018">
    <property type="entry name" value="EF_HAND_1"/>
    <property type="match status" value="3"/>
</dbReference>
<dbReference type="PANTHER" id="PTHR23050">
    <property type="entry name" value="CALCIUM BINDING PROTEIN"/>
    <property type="match status" value="1"/>
</dbReference>
<evidence type="ECO:0000259" key="3">
    <source>
        <dbReference type="PROSITE" id="PS50222"/>
    </source>
</evidence>
<dbReference type="FunFam" id="1.10.238.10:FF:000003">
    <property type="entry name" value="Calmodulin A"/>
    <property type="match status" value="1"/>
</dbReference>
<sequence>MSHKSRKLSMKLDTEVIEAFTLFDKDKDGRISKEEISNLISNFGGDLQCPHVQELLSGAQNLGPVDVGQFMNLWKRFKTSVNETEGTEEEIKSAFKDYDIDGDGYITQSEMMQALGKMGFVSNKEEEAHRCLKDMDLDGDGRVSFSEFMIKWRVS</sequence>
<evidence type="ECO:0000313" key="4">
    <source>
        <dbReference type="EMBL" id="CAF2780068.1"/>
    </source>
</evidence>
<dbReference type="OrthoDB" id="424753at2759"/>
<dbReference type="EMBL" id="HG994580">
    <property type="protein sequence ID" value="CAF2780068.1"/>
    <property type="molecule type" value="Genomic_DNA"/>
</dbReference>
<proteinExistence type="predicted"/>
<dbReference type="Proteomes" id="UP000675881">
    <property type="component" value="Chromosome 1"/>
</dbReference>
<dbReference type="GO" id="GO:0005509">
    <property type="term" value="F:calcium ion binding"/>
    <property type="evidence" value="ECO:0007669"/>
    <property type="project" value="InterPro"/>
</dbReference>
<keyword evidence="1" id="KW-0677">Repeat</keyword>
<evidence type="ECO:0000313" key="6">
    <source>
        <dbReference type="Proteomes" id="UP000675881"/>
    </source>
</evidence>
<dbReference type="EMBL" id="HACA01013837">
    <property type="protein sequence ID" value="CDW31198.1"/>
    <property type="molecule type" value="Transcribed_RNA"/>
</dbReference>
<dbReference type="InterPro" id="IPR011992">
    <property type="entry name" value="EF-hand-dom_pair"/>
</dbReference>
<feature type="domain" description="EF-hand" evidence="3">
    <location>
        <begin position="123"/>
        <end position="155"/>
    </location>
</feature>
<reference evidence="5" key="1">
    <citation type="submission" date="2014-05" db="EMBL/GenBank/DDBJ databases">
        <authorList>
            <person name="Chronopoulou M."/>
        </authorList>
    </citation>
    <scope>NUCLEOTIDE SEQUENCE</scope>
    <source>
        <tissue evidence="5">Whole organism</tissue>
    </source>
</reference>
<feature type="domain" description="EF-hand" evidence="3">
    <location>
        <begin position="86"/>
        <end position="121"/>
    </location>
</feature>
<dbReference type="PRINTS" id="PR01697">
    <property type="entry name" value="PARVALBUMIN"/>
</dbReference>
<dbReference type="Gene3D" id="1.10.238.10">
    <property type="entry name" value="EF-hand"/>
    <property type="match status" value="2"/>
</dbReference>
<dbReference type="InterPro" id="IPR018247">
    <property type="entry name" value="EF_Hand_1_Ca_BS"/>
</dbReference>
<dbReference type="SUPFAM" id="SSF47473">
    <property type="entry name" value="EF-hand"/>
    <property type="match status" value="1"/>
</dbReference>
<keyword evidence="2" id="KW-0106">Calcium</keyword>
<dbReference type="InterPro" id="IPR002048">
    <property type="entry name" value="EF_hand_dom"/>
</dbReference>
<evidence type="ECO:0000256" key="2">
    <source>
        <dbReference type="ARBA" id="ARBA00022837"/>
    </source>
</evidence>
<dbReference type="Pfam" id="PF13499">
    <property type="entry name" value="EF-hand_7"/>
    <property type="match status" value="1"/>
</dbReference>
<accession>A0A0K2TYU1</accession>
<feature type="domain" description="EF-hand" evidence="3">
    <location>
        <begin position="11"/>
        <end position="46"/>
    </location>
</feature>
<name>A0A0K2TYU1_LEPSM</name>
<protein>
    <submittedName>
        <fullName evidence="4">CALM</fullName>
    </submittedName>
</protein>
<dbReference type="PROSITE" id="PS50222">
    <property type="entry name" value="EF_HAND_2"/>
    <property type="match status" value="3"/>
</dbReference>
<dbReference type="EMBL" id="HACA01013838">
    <property type="protein sequence ID" value="CDW31199.1"/>
    <property type="molecule type" value="Transcribed_RNA"/>
</dbReference>
<gene>
    <name evidence="4" type="ORF">LSAA_1992</name>
</gene>
<dbReference type="SMART" id="SM00054">
    <property type="entry name" value="EFh"/>
    <property type="match status" value="3"/>
</dbReference>
<organism evidence="5">
    <name type="scientific">Lepeophtheirus salmonis</name>
    <name type="common">Salmon louse</name>
    <name type="synonym">Caligus salmonis</name>
    <dbReference type="NCBI Taxonomy" id="72036"/>
    <lineage>
        <taxon>Eukaryota</taxon>
        <taxon>Metazoa</taxon>
        <taxon>Ecdysozoa</taxon>
        <taxon>Arthropoda</taxon>
        <taxon>Crustacea</taxon>
        <taxon>Multicrustacea</taxon>
        <taxon>Hexanauplia</taxon>
        <taxon>Copepoda</taxon>
        <taxon>Siphonostomatoida</taxon>
        <taxon>Caligidae</taxon>
        <taxon>Lepeophtheirus</taxon>
    </lineage>
</organism>
<dbReference type="Pfam" id="PF00036">
    <property type="entry name" value="EF-hand_1"/>
    <property type="match status" value="1"/>
</dbReference>
<reference evidence="4" key="2">
    <citation type="submission" date="2021-02" db="EMBL/GenBank/DDBJ databases">
        <authorList>
            <person name="Bekaert M."/>
        </authorList>
    </citation>
    <scope>NUCLEOTIDE SEQUENCE</scope>
    <source>
        <strain evidence="4">IoA-00</strain>
    </source>
</reference>
<evidence type="ECO:0000313" key="5">
    <source>
        <dbReference type="EMBL" id="CDW31199.1"/>
    </source>
</evidence>